<proteinExistence type="predicted"/>
<sequence>MHKHFDFSLDFTECAIVDVHTLSRIFPGETRQKPPIPNARTVRRHFHSFPSPNRRVGHFGATYRTEFRLSLSRSNGCTIVTGRMVRVVPPANPALPYRCRSGIFHHTNTQQHGHGLGTEGYTYTHMLAANLIIRASDRRKLGPSQTIQHPTQWITTQLPSSPKVDHLVEIAPTTK</sequence>
<dbReference type="HOGENOM" id="CLU_1660425_0_0_1"/>
<dbReference type="AlphaFoldDB" id="W7E5Y1"/>
<evidence type="ECO:0000313" key="1">
    <source>
        <dbReference type="EMBL" id="EUN23536.1"/>
    </source>
</evidence>
<name>W7E5Y1_BIPV3</name>
<protein>
    <submittedName>
        <fullName evidence="1">Uncharacterized protein</fullName>
    </submittedName>
</protein>
<evidence type="ECO:0000313" key="2">
    <source>
        <dbReference type="Proteomes" id="UP000054337"/>
    </source>
</evidence>
<dbReference type="EMBL" id="KI968785">
    <property type="protein sequence ID" value="EUN23536.1"/>
    <property type="molecule type" value="Genomic_DNA"/>
</dbReference>
<gene>
    <name evidence="1" type="ORF">COCVIDRAFT_29630</name>
</gene>
<accession>W7E5Y1</accession>
<keyword evidence="2" id="KW-1185">Reference proteome</keyword>
<reference evidence="1 2" key="1">
    <citation type="journal article" date="2013" name="PLoS Genet.">
        <title>Comparative genome structure, secondary metabolite, and effector coding capacity across Cochliobolus pathogens.</title>
        <authorList>
            <person name="Condon B.J."/>
            <person name="Leng Y."/>
            <person name="Wu D."/>
            <person name="Bushley K.E."/>
            <person name="Ohm R.A."/>
            <person name="Otillar R."/>
            <person name="Martin J."/>
            <person name="Schackwitz W."/>
            <person name="Grimwood J."/>
            <person name="MohdZainudin N."/>
            <person name="Xue C."/>
            <person name="Wang R."/>
            <person name="Manning V.A."/>
            <person name="Dhillon B."/>
            <person name="Tu Z.J."/>
            <person name="Steffenson B.J."/>
            <person name="Salamov A."/>
            <person name="Sun H."/>
            <person name="Lowry S."/>
            <person name="LaButti K."/>
            <person name="Han J."/>
            <person name="Copeland A."/>
            <person name="Lindquist E."/>
            <person name="Barry K."/>
            <person name="Schmutz J."/>
            <person name="Baker S.E."/>
            <person name="Ciuffetti L.M."/>
            <person name="Grigoriev I.V."/>
            <person name="Zhong S."/>
            <person name="Turgeon B.G."/>
        </authorList>
    </citation>
    <scope>NUCLEOTIDE SEQUENCE [LARGE SCALE GENOMIC DNA]</scope>
    <source>
        <strain evidence="1 2">FI3</strain>
    </source>
</reference>
<dbReference type="Proteomes" id="UP000054337">
    <property type="component" value="Unassembled WGS sequence"/>
</dbReference>
<dbReference type="RefSeq" id="XP_014553113.1">
    <property type="nucleotide sequence ID" value="XM_014697627.1"/>
</dbReference>
<organism evidence="1 2">
    <name type="scientific">Bipolaris victoriae (strain FI3)</name>
    <name type="common">Victoria blight of oats agent</name>
    <name type="synonym">Cochliobolus victoriae</name>
    <dbReference type="NCBI Taxonomy" id="930091"/>
    <lineage>
        <taxon>Eukaryota</taxon>
        <taxon>Fungi</taxon>
        <taxon>Dikarya</taxon>
        <taxon>Ascomycota</taxon>
        <taxon>Pezizomycotina</taxon>
        <taxon>Dothideomycetes</taxon>
        <taxon>Pleosporomycetidae</taxon>
        <taxon>Pleosporales</taxon>
        <taxon>Pleosporineae</taxon>
        <taxon>Pleosporaceae</taxon>
        <taxon>Bipolaris</taxon>
    </lineage>
</organism>
<dbReference type="GeneID" id="26254364"/>